<comment type="caution">
    <text evidence="1">The sequence shown here is derived from an EMBL/GenBank/DDBJ whole genome shotgun (WGS) entry which is preliminary data.</text>
</comment>
<gene>
    <name evidence="1" type="ORF">HII17_13375</name>
</gene>
<name>A0A7Y0LF50_9GAMM</name>
<proteinExistence type="predicted"/>
<reference evidence="1 2" key="1">
    <citation type="submission" date="2020-04" db="EMBL/GenBank/DDBJ databases">
        <title>Thalassotalea sp. M1531, isolated from the surface of marine red alga.</title>
        <authorList>
            <person name="Pang L."/>
            <person name="Lu D.-C."/>
        </authorList>
    </citation>
    <scope>NUCLEOTIDE SEQUENCE [LARGE SCALE GENOMIC DNA]</scope>
    <source>
        <strain evidence="1 2">M1531</strain>
    </source>
</reference>
<sequence>MSTWRRVAIDLFPVIKQDIEESGGPGEAWCYIEYRLLDALKSGDNEYIKHVKQYFSWCISTKYEDTPHQAVLCGFLEDIGRNKQYWPYLPKLLTKQQFEFYKPSLGYAMSEKFIKEMEAAFYNR</sequence>
<dbReference type="EMBL" id="JABBXH010000004">
    <property type="protein sequence ID" value="NMP32551.1"/>
    <property type="molecule type" value="Genomic_DNA"/>
</dbReference>
<evidence type="ECO:0000313" key="2">
    <source>
        <dbReference type="Proteomes" id="UP000568664"/>
    </source>
</evidence>
<dbReference type="AlphaFoldDB" id="A0A7Y0LF50"/>
<accession>A0A7Y0LF50</accession>
<dbReference type="Proteomes" id="UP000568664">
    <property type="component" value="Unassembled WGS sequence"/>
</dbReference>
<protein>
    <submittedName>
        <fullName evidence="1">Uncharacterized protein</fullName>
    </submittedName>
</protein>
<evidence type="ECO:0000313" key="1">
    <source>
        <dbReference type="EMBL" id="NMP32551.1"/>
    </source>
</evidence>
<organism evidence="1 2">
    <name type="scientific">Thalassotalea algicola</name>
    <dbReference type="NCBI Taxonomy" id="2716224"/>
    <lineage>
        <taxon>Bacteria</taxon>
        <taxon>Pseudomonadati</taxon>
        <taxon>Pseudomonadota</taxon>
        <taxon>Gammaproteobacteria</taxon>
        <taxon>Alteromonadales</taxon>
        <taxon>Colwelliaceae</taxon>
        <taxon>Thalassotalea</taxon>
    </lineage>
</organism>
<keyword evidence="2" id="KW-1185">Reference proteome</keyword>
<dbReference type="RefSeq" id="WP_169075875.1">
    <property type="nucleotide sequence ID" value="NZ_JABBXH010000004.1"/>
</dbReference>